<evidence type="ECO:0000259" key="3">
    <source>
        <dbReference type="PROSITE" id="PS51272"/>
    </source>
</evidence>
<dbReference type="PROSITE" id="PS51272">
    <property type="entry name" value="SLH"/>
    <property type="match status" value="3"/>
</dbReference>
<feature type="chain" id="PRO_5045382445" evidence="2">
    <location>
        <begin position="23"/>
        <end position="677"/>
    </location>
</feature>
<dbReference type="InterPro" id="IPR001119">
    <property type="entry name" value="SLH_dom"/>
</dbReference>
<sequence length="677" mass="70895">MSLKKKMAVSTLAVSMAAASVAGFPFSSKGLAEHFGVSTASAAAVTNAGVKAKVEKIYAQLTETERQALLAYEKEAGNISAEIFEQIFQPVLSKLALEADDLATAHEAFKSVSSVVYDVYDKDYTAIKAIRYDVKNVDLLKKIAAKAGVTNLTADDFNEFLFGDKGVEAELRAMISNKSKNELLNLILNASSTDDALNTLLNEAITKVLNHNTVEGGLTVSQVVYNLNITPGDIKLSLKNLKATIPTAAPAVKALALAYVRAYINEPVTPNPENPGPSNPSNPSGGNGTVTTPVTNPTATPGLYDVSKLVTIVGNKATLKLVDADVLKAFDALVAANAGKIGLTLTLNLGTVNAATVEVPLSKTIIEAAKAKGIANIAITFNGLTVTIPVGQFSEAITLTASTVADTTVSSISSLKLASSVYEFDLTVGGVATTTFKQPIIIKLPLKNTEGLDKELLSVAKVVYGALQFQGGVLDGEHIVEPRDTFSSYAVLENKVSFKDVASVQAWAGRQISVVAAKGAIEGVGNGNFAPKSNVTRAEFAKMLIRALNLENNSAKQSFGDVSSTAWYAPYVAVAAEKGIITGRSAAKFDPNATITRAEMATMISRAVKSINPATTTSVSALSQFSDAGKIAASLKDGVAFAASNNLVIGNAGKFNPNNTATRAEAAVIIYRTINFK</sequence>
<feature type="signal peptide" evidence="2">
    <location>
        <begin position="1"/>
        <end position="22"/>
    </location>
</feature>
<dbReference type="Proteomes" id="UP000711047">
    <property type="component" value="Unassembled WGS sequence"/>
</dbReference>
<keyword evidence="5" id="KW-1185">Reference proteome</keyword>
<evidence type="ECO:0000313" key="5">
    <source>
        <dbReference type="Proteomes" id="UP000711047"/>
    </source>
</evidence>
<dbReference type="PANTHER" id="PTHR43308:SF5">
    <property type="entry name" value="S-LAYER PROTEIN _ PEPTIDOGLYCAN ENDO-BETA-N-ACETYLGLUCOSAMINIDASE"/>
    <property type="match status" value="1"/>
</dbReference>
<feature type="compositionally biased region" description="Low complexity" evidence="1">
    <location>
        <begin position="281"/>
        <end position="296"/>
    </location>
</feature>
<comment type="caution">
    <text evidence="4">The sequence shown here is derived from an EMBL/GenBank/DDBJ whole genome shotgun (WGS) entry which is preliminary data.</text>
</comment>
<dbReference type="InterPro" id="IPR051465">
    <property type="entry name" value="Cell_Envelope_Struct_Comp"/>
</dbReference>
<evidence type="ECO:0000313" key="4">
    <source>
        <dbReference type="EMBL" id="NQX45856.1"/>
    </source>
</evidence>
<feature type="domain" description="SLH" evidence="3">
    <location>
        <begin position="495"/>
        <end position="554"/>
    </location>
</feature>
<feature type="compositionally biased region" description="Pro residues" evidence="1">
    <location>
        <begin position="269"/>
        <end position="280"/>
    </location>
</feature>
<protein>
    <submittedName>
        <fullName evidence="4">S-layer homology domain-containing protein</fullName>
    </submittedName>
</protein>
<feature type="region of interest" description="Disordered" evidence="1">
    <location>
        <begin position="269"/>
        <end position="296"/>
    </location>
</feature>
<dbReference type="Pfam" id="PF00395">
    <property type="entry name" value="SLH"/>
    <property type="match status" value="3"/>
</dbReference>
<gene>
    <name evidence="4" type="ORF">HQN87_10980</name>
</gene>
<feature type="domain" description="SLH" evidence="3">
    <location>
        <begin position="622"/>
        <end position="677"/>
    </location>
</feature>
<proteinExistence type="predicted"/>
<reference evidence="4 5" key="1">
    <citation type="submission" date="2020-05" db="EMBL/GenBank/DDBJ databases">
        <title>Paenibacillus glebae, sp. nov., Paenibacillus humi sp. nov., Paenibacillus pedi sp. nov., Paenibacillus terrestris sp. nov. and Paenibacillus terricola sp. nov., isolated from a forest top soil sample.</title>
        <authorList>
            <person name="Qi S."/>
            <person name="Carlier A."/>
            <person name="Cnockaert M."/>
            <person name="Vandamme P."/>
        </authorList>
    </citation>
    <scope>NUCLEOTIDE SEQUENCE [LARGE SCALE GENOMIC DNA]</scope>
    <source>
        <strain evidence="4 5">LMG 29502</strain>
    </source>
</reference>
<evidence type="ECO:0000256" key="2">
    <source>
        <dbReference type="SAM" id="SignalP"/>
    </source>
</evidence>
<feature type="domain" description="SLH" evidence="3">
    <location>
        <begin position="555"/>
        <end position="618"/>
    </location>
</feature>
<accession>A0ABX2DPR7</accession>
<dbReference type="EMBL" id="JABMKX010000005">
    <property type="protein sequence ID" value="NQX45856.1"/>
    <property type="molecule type" value="Genomic_DNA"/>
</dbReference>
<keyword evidence="2" id="KW-0732">Signal</keyword>
<organism evidence="4 5">
    <name type="scientific">Paenibacillus tritici</name>
    <dbReference type="NCBI Taxonomy" id="1873425"/>
    <lineage>
        <taxon>Bacteria</taxon>
        <taxon>Bacillati</taxon>
        <taxon>Bacillota</taxon>
        <taxon>Bacilli</taxon>
        <taxon>Bacillales</taxon>
        <taxon>Paenibacillaceae</taxon>
        <taxon>Paenibacillus</taxon>
    </lineage>
</organism>
<dbReference type="RefSeq" id="WP_173132153.1">
    <property type="nucleotide sequence ID" value="NZ_JABMKX010000005.1"/>
</dbReference>
<evidence type="ECO:0000256" key="1">
    <source>
        <dbReference type="SAM" id="MobiDB-lite"/>
    </source>
</evidence>
<dbReference type="PANTHER" id="PTHR43308">
    <property type="entry name" value="OUTER MEMBRANE PROTEIN ALPHA-RELATED"/>
    <property type="match status" value="1"/>
</dbReference>
<name>A0ABX2DPR7_9BACL</name>